<keyword evidence="6 7" id="KW-0066">ATP synthesis</keyword>
<accession>A0ABP5EYI0</accession>
<comment type="function">
    <text evidence="7">This protein is part of the stalk that links CF(0) to CF(1). It either transmits conformational changes from CF(0) to CF(1) or is implicated in proton conduction.</text>
</comment>
<evidence type="ECO:0000256" key="1">
    <source>
        <dbReference type="ARBA" id="ARBA00004370"/>
    </source>
</evidence>
<dbReference type="Pfam" id="PF00213">
    <property type="entry name" value="OSCP"/>
    <property type="match status" value="1"/>
</dbReference>
<evidence type="ECO:0000256" key="7">
    <source>
        <dbReference type="HAMAP-Rule" id="MF_01416"/>
    </source>
</evidence>
<dbReference type="Gene3D" id="1.10.520.20">
    <property type="entry name" value="N-terminal domain of the delta subunit of the F1F0-ATP synthase"/>
    <property type="match status" value="1"/>
</dbReference>
<dbReference type="HAMAP" id="MF_01416">
    <property type="entry name" value="ATP_synth_delta_bact"/>
    <property type="match status" value="1"/>
</dbReference>
<comment type="subcellular location">
    <subcellularLocation>
        <location evidence="7">Cell membrane</location>
        <topology evidence="7">Peripheral membrane protein</topology>
    </subcellularLocation>
    <subcellularLocation>
        <location evidence="1">Membrane</location>
    </subcellularLocation>
</comment>
<dbReference type="PRINTS" id="PR00125">
    <property type="entry name" value="ATPASEDELTA"/>
</dbReference>
<reference evidence="9" key="1">
    <citation type="journal article" date="2019" name="Int. J. Syst. Evol. Microbiol.">
        <title>The Global Catalogue of Microorganisms (GCM) 10K type strain sequencing project: providing services to taxonomists for standard genome sequencing and annotation.</title>
        <authorList>
            <consortium name="The Broad Institute Genomics Platform"/>
            <consortium name="The Broad Institute Genome Sequencing Center for Infectious Disease"/>
            <person name="Wu L."/>
            <person name="Ma J."/>
        </authorList>
    </citation>
    <scope>NUCLEOTIDE SEQUENCE [LARGE SCALE GENOMIC DNA]</scope>
    <source>
        <strain evidence="9">JCM 16013</strain>
    </source>
</reference>
<dbReference type="NCBIfam" id="NF009967">
    <property type="entry name" value="PRK13430.1"/>
    <property type="match status" value="1"/>
</dbReference>
<dbReference type="InterPro" id="IPR000711">
    <property type="entry name" value="ATPase_OSCP/dsu"/>
</dbReference>
<keyword evidence="4 7" id="KW-0406">Ion transport</keyword>
<dbReference type="EMBL" id="BAAAQM010000108">
    <property type="protein sequence ID" value="GAA2008464.1"/>
    <property type="molecule type" value="Genomic_DNA"/>
</dbReference>
<keyword evidence="5 7" id="KW-0472">Membrane</keyword>
<comment type="similarity">
    <text evidence="7">Belongs to the ATPase delta chain family.</text>
</comment>
<evidence type="ECO:0000313" key="9">
    <source>
        <dbReference type="Proteomes" id="UP001499854"/>
    </source>
</evidence>
<evidence type="ECO:0000313" key="8">
    <source>
        <dbReference type="EMBL" id="GAA2008464.1"/>
    </source>
</evidence>
<gene>
    <name evidence="7" type="primary">atpH</name>
    <name evidence="8" type="ORF">GCM10009838_88420</name>
</gene>
<comment type="function">
    <text evidence="7">F(1)F(0) ATP synthase produces ATP from ADP in the presence of a proton or sodium gradient. F-type ATPases consist of two structural domains, F(1) containing the extramembraneous catalytic core and F(0) containing the membrane proton channel, linked together by a central stalk and a peripheral stalk. During catalysis, ATP synthesis in the catalytic domain of F(1) is coupled via a rotary mechanism of the central stalk subunits to proton translocation.</text>
</comment>
<dbReference type="NCBIfam" id="TIGR01145">
    <property type="entry name" value="ATP_synt_delta"/>
    <property type="match status" value="1"/>
</dbReference>
<comment type="caution">
    <text evidence="8">The sequence shown here is derived from an EMBL/GenBank/DDBJ whole genome shotgun (WGS) entry which is preliminary data.</text>
</comment>
<evidence type="ECO:0000256" key="4">
    <source>
        <dbReference type="ARBA" id="ARBA00023065"/>
    </source>
</evidence>
<keyword evidence="7" id="KW-0139">CF(1)</keyword>
<evidence type="ECO:0000256" key="6">
    <source>
        <dbReference type="ARBA" id="ARBA00023310"/>
    </source>
</evidence>
<evidence type="ECO:0000256" key="2">
    <source>
        <dbReference type="ARBA" id="ARBA00022448"/>
    </source>
</evidence>
<dbReference type="PANTHER" id="PTHR11910">
    <property type="entry name" value="ATP SYNTHASE DELTA CHAIN"/>
    <property type="match status" value="1"/>
</dbReference>
<name>A0ABP5EYI0_9ACTN</name>
<dbReference type="InterPro" id="IPR026015">
    <property type="entry name" value="ATP_synth_OSCP/delta_N_sf"/>
</dbReference>
<keyword evidence="2 7" id="KW-0813">Transport</keyword>
<proteinExistence type="inferred from homology"/>
<sequence length="271" mass="28218">MQGASREALAAGADRLDALTSAPGADLTGIADDLAAVASAFAQNVALRRMLTDPARPAAQRADIATALLAGKIGADAAALVAGLVRSRWSAPRDLSDAVADLSVRADLAVAERDGKLDDVEDELFRLGRLLDSNGDLALALGDTRVAADKRVALIDGLIGGKVDPTTYRLVGRLVANPRGRSISAGLAEVGKAAAERRQRLIAYVKAAVPLTEQQRDRLSAVLKRLYGQQVHLNLDLDPAVLGGLSVRVGDEVIDGTVASRLAQAQRQLAG</sequence>
<keyword evidence="3 7" id="KW-0375">Hydrogen ion transport</keyword>
<dbReference type="SUPFAM" id="SSF47928">
    <property type="entry name" value="N-terminal domain of the delta subunit of the F1F0-ATP synthase"/>
    <property type="match status" value="1"/>
</dbReference>
<evidence type="ECO:0000256" key="3">
    <source>
        <dbReference type="ARBA" id="ARBA00022781"/>
    </source>
</evidence>
<evidence type="ECO:0000256" key="5">
    <source>
        <dbReference type="ARBA" id="ARBA00023136"/>
    </source>
</evidence>
<keyword evidence="7" id="KW-1003">Cell membrane</keyword>
<keyword evidence="9" id="KW-1185">Reference proteome</keyword>
<dbReference type="Proteomes" id="UP001499854">
    <property type="component" value="Unassembled WGS sequence"/>
</dbReference>
<protein>
    <recommendedName>
        <fullName evidence="7">ATP synthase subunit delta</fullName>
    </recommendedName>
    <alternativeName>
        <fullName evidence="7">ATP synthase F(1) sector subunit delta</fullName>
    </alternativeName>
    <alternativeName>
        <fullName evidence="7">F-type ATPase subunit delta</fullName>
        <shortName evidence="7">F-ATPase subunit delta</shortName>
    </alternativeName>
</protein>
<dbReference type="RefSeq" id="WP_344663255.1">
    <property type="nucleotide sequence ID" value="NZ_BAAAQM010000108.1"/>
</dbReference>
<organism evidence="8 9">
    <name type="scientific">Catenulispora subtropica</name>
    <dbReference type="NCBI Taxonomy" id="450798"/>
    <lineage>
        <taxon>Bacteria</taxon>
        <taxon>Bacillati</taxon>
        <taxon>Actinomycetota</taxon>
        <taxon>Actinomycetes</taxon>
        <taxon>Catenulisporales</taxon>
        <taxon>Catenulisporaceae</taxon>
        <taxon>Catenulispora</taxon>
    </lineage>
</organism>